<name>A0A0P0M4G5_PHOVU</name>
<evidence type="ECO:0000313" key="2">
    <source>
        <dbReference type="Proteomes" id="UP000061587"/>
    </source>
</evidence>
<evidence type="ECO:0000313" key="1">
    <source>
        <dbReference type="EMBL" id="ALK85718.1"/>
    </source>
</evidence>
<dbReference type="PATRIC" id="fig|821.40.peg.3773"/>
<reference evidence="1 2" key="2">
    <citation type="journal article" date="2016" name="Genome Biol. Evol.">
        <title>Extensive mobilome-driven genome diversification in mouse gut-associated Bacteroides vulgatus mpk.</title>
        <authorList>
            <person name="Lange A."/>
            <person name="Beier S."/>
            <person name="Steimle A."/>
            <person name="Autenrieth I.B."/>
            <person name="Huson D.H."/>
            <person name="Frick J.S."/>
        </authorList>
    </citation>
    <scope>NUCLEOTIDE SEQUENCE [LARGE SCALE GENOMIC DNA]</scope>
    <source>
        <strain evidence="2">mpk</strain>
    </source>
</reference>
<dbReference type="AlphaFoldDB" id="A0A0P0M4G5"/>
<accession>A0A0P0M4G5</accession>
<gene>
    <name evidence="1" type="ORF">BvMPK_3148</name>
</gene>
<dbReference type="Proteomes" id="UP000061587">
    <property type="component" value="Chromosome"/>
</dbReference>
<proteinExistence type="predicted"/>
<dbReference type="EMBL" id="CP013020">
    <property type="protein sequence ID" value="ALK85718.1"/>
    <property type="molecule type" value="Genomic_DNA"/>
</dbReference>
<protein>
    <submittedName>
        <fullName evidence="1">Co/Zn/Cd efflux system membrane fusion protein</fullName>
    </submittedName>
</protein>
<sequence length="67" mass="7671">MHFPFFRSSFSGFSIFFPICSPFNLYFCFKLKRQNMKINVHSMLLLSLAALLSSCAAEGNDKNKTLL</sequence>
<reference evidence="2" key="1">
    <citation type="submission" date="2015-10" db="EMBL/GenBank/DDBJ databases">
        <title>Extensive mobilome-driven genome diversification in gut-associated Bacteroides vulgatus mpk.</title>
        <authorList>
            <person name="Beier S."/>
            <person name="Lange A."/>
            <person name="Huson D.H."/>
            <person name="Frick J.-S."/>
            <person name="Autenrieth I.B."/>
        </authorList>
    </citation>
    <scope>NUCLEOTIDE SEQUENCE [LARGE SCALE GENOMIC DNA]</scope>
    <source>
        <strain evidence="2">mpk</strain>
    </source>
</reference>
<organism evidence="1 2">
    <name type="scientific">Phocaeicola vulgatus</name>
    <name type="common">Bacteroides vulgatus</name>
    <dbReference type="NCBI Taxonomy" id="821"/>
    <lineage>
        <taxon>Bacteria</taxon>
        <taxon>Pseudomonadati</taxon>
        <taxon>Bacteroidota</taxon>
        <taxon>Bacteroidia</taxon>
        <taxon>Bacteroidales</taxon>
        <taxon>Bacteroidaceae</taxon>
        <taxon>Phocaeicola</taxon>
    </lineage>
</organism>